<dbReference type="HOGENOM" id="CLU_525791_0_0_1"/>
<organism evidence="3">
    <name type="scientific">Leptosphaeria maculans (strain JN3 / isolate v23.1.3 / race Av1-4-5-6-7-8)</name>
    <name type="common">Blackleg fungus</name>
    <name type="synonym">Phoma lingam</name>
    <dbReference type="NCBI Taxonomy" id="985895"/>
    <lineage>
        <taxon>Eukaryota</taxon>
        <taxon>Fungi</taxon>
        <taxon>Dikarya</taxon>
        <taxon>Ascomycota</taxon>
        <taxon>Pezizomycotina</taxon>
        <taxon>Dothideomycetes</taxon>
        <taxon>Pleosporomycetidae</taxon>
        <taxon>Pleosporales</taxon>
        <taxon>Pleosporineae</taxon>
        <taxon>Leptosphaeriaceae</taxon>
        <taxon>Plenodomus</taxon>
        <taxon>Plenodomus lingam/Leptosphaeria maculans species complex</taxon>
    </lineage>
</organism>
<dbReference type="EMBL" id="FP929122">
    <property type="protein sequence ID" value="CBX94425.1"/>
    <property type="molecule type" value="Genomic_DNA"/>
</dbReference>
<keyword evidence="1" id="KW-0175">Coiled coil</keyword>
<dbReference type="OMA" id="KWGDTHG"/>
<feature type="coiled-coil region" evidence="1">
    <location>
        <begin position="107"/>
        <end position="141"/>
    </location>
</feature>
<accession>E4ZSP5</accession>
<dbReference type="RefSeq" id="XP_003837869.1">
    <property type="nucleotide sequence ID" value="XM_003837821.1"/>
</dbReference>
<dbReference type="GeneID" id="13290933"/>
<evidence type="ECO:0000256" key="1">
    <source>
        <dbReference type="SAM" id="Coils"/>
    </source>
</evidence>
<dbReference type="STRING" id="985895.E4ZSP5"/>
<name>E4ZSP5_LEPMJ</name>
<keyword evidence="3" id="KW-1185">Reference proteome</keyword>
<dbReference type="eggNOG" id="ENOG502SSYB">
    <property type="taxonomic scope" value="Eukaryota"/>
</dbReference>
<protein>
    <submittedName>
        <fullName evidence="2">Uncharacterized protein</fullName>
    </submittedName>
</protein>
<dbReference type="AlphaFoldDB" id="E4ZSP5"/>
<proteinExistence type="predicted"/>
<dbReference type="InParanoid" id="E4ZSP5"/>
<dbReference type="OrthoDB" id="3545916at2759"/>
<evidence type="ECO:0000313" key="3">
    <source>
        <dbReference type="Proteomes" id="UP000002668"/>
    </source>
</evidence>
<evidence type="ECO:0000313" key="2">
    <source>
        <dbReference type="EMBL" id="CBX94425.1"/>
    </source>
</evidence>
<sequence length="499" mass="56765">MGSLATVPQLYIQKRIADDRRLITSNSDPKRVDNGICPATRGCGIAQQKTLGIADKDLERLASTLEPRDQELKAITSKYAKLENEFPDLFDDYKTQKETVIHQEKKLIEHAKNLAKCQKQLSAQEKNIVHKEDRIADLKIELAERKHCLARQIESEEFLWGTLNCIINQQLTPYAQKHDLLPYQWTHTSILQVLARLAEDADSIGGLQERVKSLQDEMLAKVSKVQARPDEHFAGDFRQIVSLVKTFSRTAQAIEHANAAQLFHMGALLQDVPHAYWRDRAGKKLLVEAWIWSVLINAIFRTPFDVYGSQGTALREVWSKMYLAEDDNYWPIPSTLSEKWRYTTAESMLEQVSPAVMTKGDAENAHRPFDQEVLNLRGYLVALIMEQLGIAASTVVEKQLWNMLNKSSMLAVEMSLQKYRLQVTFPNVGADYNENTMKSRQGFEGNDMECGKVAFVVNPGLTKWGDTHGDNFNYRYDIVPALVQLEPAARTHEMDTSLI</sequence>
<reference evidence="3" key="1">
    <citation type="journal article" date="2011" name="Nat. Commun.">
        <title>Effector diversification within compartments of the Leptosphaeria maculans genome affected by Repeat-Induced Point mutations.</title>
        <authorList>
            <person name="Rouxel T."/>
            <person name="Grandaubert J."/>
            <person name="Hane J.K."/>
            <person name="Hoede C."/>
            <person name="van de Wouw A.P."/>
            <person name="Couloux A."/>
            <person name="Dominguez V."/>
            <person name="Anthouard V."/>
            <person name="Bally P."/>
            <person name="Bourras S."/>
            <person name="Cozijnsen A.J."/>
            <person name="Ciuffetti L.M."/>
            <person name="Degrave A."/>
            <person name="Dilmaghani A."/>
            <person name="Duret L."/>
            <person name="Fudal I."/>
            <person name="Goodwin S.B."/>
            <person name="Gout L."/>
            <person name="Glaser N."/>
            <person name="Linglin J."/>
            <person name="Kema G.H.J."/>
            <person name="Lapalu N."/>
            <person name="Lawrence C.B."/>
            <person name="May K."/>
            <person name="Meyer M."/>
            <person name="Ollivier B."/>
            <person name="Poulain J."/>
            <person name="Schoch C.L."/>
            <person name="Simon A."/>
            <person name="Spatafora J.W."/>
            <person name="Stachowiak A."/>
            <person name="Turgeon B.G."/>
            <person name="Tyler B.M."/>
            <person name="Vincent D."/>
            <person name="Weissenbach J."/>
            <person name="Amselem J."/>
            <person name="Quesneville H."/>
            <person name="Oliver R.P."/>
            <person name="Wincker P."/>
            <person name="Balesdent M.-H."/>
            <person name="Howlett B.J."/>
        </authorList>
    </citation>
    <scope>NUCLEOTIDE SEQUENCE [LARGE SCALE GENOMIC DNA]</scope>
    <source>
        <strain evidence="3">JN3 / isolate v23.1.3 / race Av1-4-5-6-7-8</strain>
    </source>
</reference>
<gene>
    <name evidence="2" type="ORF">LEMA_P121890.1</name>
</gene>
<dbReference type="Proteomes" id="UP000002668">
    <property type="component" value="Genome"/>
</dbReference>
<dbReference type="VEuPathDB" id="FungiDB:LEMA_P121890.1"/>